<feature type="compositionally biased region" description="Low complexity" evidence="1">
    <location>
        <begin position="123"/>
        <end position="147"/>
    </location>
</feature>
<reference evidence="3" key="1">
    <citation type="journal article" date="2019" name="Int. J. Syst. Evol. Microbiol.">
        <title>The Global Catalogue of Microorganisms (GCM) 10K type strain sequencing project: providing services to taxonomists for standard genome sequencing and annotation.</title>
        <authorList>
            <consortium name="The Broad Institute Genomics Platform"/>
            <consortium name="The Broad Institute Genome Sequencing Center for Infectious Disease"/>
            <person name="Wu L."/>
            <person name="Ma J."/>
        </authorList>
    </citation>
    <scope>NUCLEOTIDE SEQUENCE [LARGE SCALE GENOMIC DNA]</scope>
    <source>
        <strain evidence="3">NBRC 108730</strain>
    </source>
</reference>
<comment type="caution">
    <text evidence="2">The sequence shown here is derived from an EMBL/GenBank/DDBJ whole genome shotgun (WGS) entry which is preliminary data.</text>
</comment>
<gene>
    <name evidence="2" type="ORF">GCM10025868_01940</name>
</gene>
<evidence type="ECO:0000256" key="1">
    <source>
        <dbReference type="SAM" id="MobiDB-lite"/>
    </source>
</evidence>
<protein>
    <submittedName>
        <fullName evidence="2">Uncharacterized protein</fullName>
    </submittedName>
</protein>
<dbReference type="Proteomes" id="UP001157017">
    <property type="component" value="Unassembled WGS sequence"/>
</dbReference>
<keyword evidence="3" id="KW-1185">Reference proteome</keyword>
<name>A0ABQ6JAX8_9ACTN</name>
<proteinExistence type="predicted"/>
<feature type="region of interest" description="Disordered" evidence="1">
    <location>
        <begin position="114"/>
        <end position="147"/>
    </location>
</feature>
<dbReference type="EMBL" id="BSUZ01000001">
    <property type="protein sequence ID" value="GMA84944.1"/>
    <property type="molecule type" value="Genomic_DNA"/>
</dbReference>
<evidence type="ECO:0000313" key="2">
    <source>
        <dbReference type="EMBL" id="GMA84944.1"/>
    </source>
</evidence>
<organism evidence="2 3">
    <name type="scientific">Angustibacter aerolatus</name>
    <dbReference type="NCBI Taxonomy" id="1162965"/>
    <lineage>
        <taxon>Bacteria</taxon>
        <taxon>Bacillati</taxon>
        <taxon>Actinomycetota</taxon>
        <taxon>Actinomycetes</taxon>
        <taxon>Kineosporiales</taxon>
        <taxon>Kineosporiaceae</taxon>
    </lineage>
</organism>
<evidence type="ECO:0000313" key="3">
    <source>
        <dbReference type="Proteomes" id="UP001157017"/>
    </source>
</evidence>
<accession>A0ABQ6JAX8</accession>
<sequence>MTPSGPSEALPKRRAILRMVHALAESGVPVEALASALPGSKFRSVPGVLTGEELWQAFRTRHQQAEERRKRWFLDEPVHSAEETWVLFSNWGLNTETVLEALVALRPDAVSFRAADRRGGPQGSESAGSRPSAASASSTSSRGMPSR</sequence>